<evidence type="ECO:0000313" key="6">
    <source>
        <dbReference type="EMBL" id="GIH26891.1"/>
    </source>
</evidence>
<feature type="domain" description="Histidine kinase/HSP90-like ATPase" evidence="5">
    <location>
        <begin position="570"/>
        <end position="661"/>
    </location>
</feature>
<feature type="transmembrane region" description="Helical" evidence="4">
    <location>
        <begin position="46"/>
        <end position="62"/>
    </location>
</feature>
<dbReference type="Gene3D" id="3.30.565.10">
    <property type="entry name" value="Histidine kinase-like ATPase, C-terminal domain"/>
    <property type="match status" value="1"/>
</dbReference>
<feature type="transmembrane region" description="Helical" evidence="4">
    <location>
        <begin position="225"/>
        <end position="242"/>
    </location>
</feature>
<dbReference type="InterPro" id="IPR050482">
    <property type="entry name" value="Sensor_HK_TwoCompSys"/>
</dbReference>
<sequence length="662" mass="68389">MRVPSSAPRPLALATGGAGVLLSLATLVLAWVNGSDLERFLAGNQANTWLTGLAFTVLGLLVGRAQPGNALGPLFLGAGLLATLCAFCAEYGALTFHTHPGLLPGGDLAALGAGLLWGPPFLFLAAGVPLLYPAGRLRSPRWRWPARIAALAAVVSMTAMGTTQYVVEDVFAAAVNPLDLPLPDDPQVAVAEATFLVVLAVGVAAVGDVALRLRRTTGAERGQHAWFVAALAVGLTAALASLPDLAGFLGHVFVFTALGVGIVRHGLFDIEVALSRAVVYALLTGVSLAAYLGAAALLGAATSIGPALVAAVVALALAAGRERVQRAVDRLLYGERDPLGMLTALGDRLGQAIDADAVLPAVVETVRQTLRLPYAAVELESGEPACASGKRPDEPDELVRFPLAHAGERIGELVVAPRPGERALGAADTRLLGAFARQAGVAAHGVRVTRDLRRSRERIVSGREEERRRLRRDLHDGLGPTLAGITLGLETAGRVAAREGCSVAPLLENLREESANGVEQIRRVVAGLRPYALDEIGLVAALARHADLLSAGSFQVAVAAPEPLPGLPAAVEAAAYRIASEAMTNAARHSRAATCTVTLGVEPPGLLRLVVADDGDGRLSGPPGVGLGSMRERAEELGGVCVVTFREGAGTTVRTTLPLETA</sequence>
<keyword evidence="4" id="KW-0472">Membrane</keyword>
<dbReference type="GO" id="GO:0046983">
    <property type="term" value="F:protein dimerization activity"/>
    <property type="evidence" value="ECO:0007669"/>
    <property type="project" value="InterPro"/>
</dbReference>
<dbReference type="SUPFAM" id="SSF55874">
    <property type="entry name" value="ATPase domain of HSP90 chaperone/DNA topoisomerase II/histidine kinase"/>
    <property type="match status" value="1"/>
</dbReference>
<keyword evidence="1" id="KW-0808">Transferase</keyword>
<dbReference type="InterPro" id="IPR011712">
    <property type="entry name" value="Sig_transdc_His_kin_sub3_dim/P"/>
</dbReference>
<name>A0A919QDJ4_9ACTN</name>
<feature type="transmembrane region" description="Helical" evidence="4">
    <location>
        <begin position="74"/>
        <end position="96"/>
    </location>
</feature>
<evidence type="ECO:0000313" key="7">
    <source>
        <dbReference type="Proteomes" id="UP000640052"/>
    </source>
</evidence>
<proteinExistence type="predicted"/>
<feature type="transmembrane region" description="Helical" evidence="4">
    <location>
        <begin position="248"/>
        <end position="267"/>
    </location>
</feature>
<dbReference type="Pfam" id="PF07730">
    <property type="entry name" value="HisKA_3"/>
    <property type="match status" value="1"/>
</dbReference>
<dbReference type="Pfam" id="PF02518">
    <property type="entry name" value="HATPase_c"/>
    <property type="match status" value="1"/>
</dbReference>
<protein>
    <recommendedName>
        <fullName evidence="5">Histidine kinase/HSP90-like ATPase domain-containing protein</fullName>
    </recommendedName>
</protein>
<evidence type="ECO:0000256" key="1">
    <source>
        <dbReference type="ARBA" id="ARBA00022679"/>
    </source>
</evidence>
<dbReference type="GO" id="GO:0000155">
    <property type="term" value="F:phosphorelay sensor kinase activity"/>
    <property type="evidence" value="ECO:0007669"/>
    <property type="project" value="InterPro"/>
</dbReference>
<dbReference type="InterPro" id="IPR036890">
    <property type="entry name" value="HATPase_C_sf"/>
</dbReference>
<reference evidence="6" key="1">
    <citation type="submission" date="2021-01" db="EMBL/GenBank/DDBJ databases">
        <title>Whole genome shotgun sequence of Acrocarpospora phusangensis NBRC 108782.</title>
        <authorList>
            <person name="Komaki H."/>
            <person name="Tamura T."/>
        </authorList>
    </citation>
    <scope>NUCLEOTIDE SEQUENCE</scope>
    <source>
        <strain evidence="6">NBRC 108782</strain>
    </source>
</reference>
<organism evidence="6 7">
    <name type="scientific">Acrocarpospora phusangensis</name>
    <dbReference type="NCBI Taxonomy" id="1070424"/>
    <lineage>
        <taxon>Bacteria</taxon>
        <taxon>Bacillati</taxon>
        <taxon>Actinomycetota</taxon>
        <taxon>Actinomycetes</taxon>
        <taxon>Streptosporangiales</taxon>
        <taxon>Streptosporangiaceae</taxon>
        <taxon>Acrocarpospora</taxon>
    </lineage>
</organism>
<dbReference type="CDD" id="cd16917">
    <property type="entry name" value="HATPase_UhpB-NarQ-NarX-like"/>
    <property type="match status" value="1"/>
</dbReference>
<gene>
    <name evidence="6" type="ORF">Aph01nite_52010</name>
</gene>
<feature type="transmembrane region" description="Helical" evidence="4">
    <location>
        <begin position="187"/>
        <end position="213"/>
    </location>
</feature>
<dbReference type="SUPFAM" id="SSF55781">
    <property type="entry name" value="GAF domain-like"/>
    <property type="match status" value="1"/>
</dbReference>
<dbReference type="InterPro" id="IPR003594">
    <property type="entry name" value="HATPase_dom"/>
</dbReference>
<dbReference type="Proteomes" id="UP000640052">
    <property type="component" value="Unassembled WGS sequence"/>
</dbReference>
<comment type="caution">
    <text evidence="6">The sequence shown here is derived from an EMBL/GenBank/DDBJ whole genome shotgun (WGS) entry which is preliminary data.</text>
</comment>
<keyword evidence="4" id="KW-1133">Transmembrane helix</keyword>
<dbReference type="Gene3D" id="1.20.5.1930">
    <property type="match status" value="1"/>
</dbReference>
<dbReference type="PANTHER" id="PTHR24421:SF61">
    <property type="entry name" value="OXYGEN SENSOR HISTIDINE KINASE NREB"/>
    <property type="match status" value="1"/>
</dbReference>
<evidence type="ECO:0000256" key="2">
    <source>
        <dbReference type="ARBA" id="ARBA00022777"/>
    </source>
</evidence>
<keyword evidence="3" id="KW-0902">Two-component regulatory system</keyword>
<feature type="transmembrane region" description="Helical" evidence="4">
    <location>
        <begin position="279"/>
        <end position="298"/>
    </location>
</feature>
<feature type="transmembrane region" description="Helical" evidence="4">
    <location>
        <begin position="144"/>
        <end position="167"/>
    </location>
</feature>
<feature type="transmembrane region" description="Helical" evidence="4">
    <location>
        <begin position="304"/>
        <end position="320"/>
    </location>
</feature>
<keyword evidence="2" id="KW-0418">Kinase</keyword>
<keyword evidence="4" id="KW-0812">Transmembrane</keyword>
<dbReference type="EMBL" id="BOOA01000046">
    <property type="protein sequence ID" value="GIH26891.1"/>
    <property type="molecule type" value="Genomic_DNA"/>
</dbReference>
<dbReference type="PANTHER" id="PTHR24421">
    <property type="entry name" value="NITRATE/NITRITE SENSOR PROTEIN NARX-RELATED"/>
    <property type="match status" value="1"/>
</dbReference>
<evidence type="ECO:0000256" key="3">
    <source>
        <dbReference type="ARBA" id="ARBA00023012"/>
    </source>
</evidence>
<dbReference type="GO" id="GO:0016020">
    <property type="term" value="C:membrane"/>
    <property type="evidence" value="ECO:0007669"/>
    <property type="project" value="InterPro"/>
</dbReference>
<keyword evidence="7" id="KW-1185">Reference proteome</keyword>
<accession>A0A919QDJ4</accession>
<feature type="transmembrane region" description="Helical" evidence="4">
    <location>
        <begin position="108"/>
        <end position="132"/>
    </location>
</feature>
<dbReference type="SMART" id="SM00387">
    <property type="entry name" value="HATPase_c"/>
    <property type="match status" value="1"/>
</dbReference>
<dbReference type="AlphaFoldDB" id="A0A919QDJ4"/>
<evidence type="ECO:0000259" key="5">
    <source>
        <dbReference type="SMART" id="SM00387"/>
    </source>
</evidence>
<evidence type="ECO:0000256" key="4">
    <source>
        <dbReference type="SAM" id="Phobius"/>
    </source>
</evidence>